<dbReference type="InterPro" id="IPR012674">
    <property type="entry name" value="Calycin"/>
</dbReference>
<dbReference type="PANTHER" id="PTHR11955">
    <property type="entry name" value="FATTY ACID BINDING PROTEIN"/>
    <property type="match status" value="1"/>
</dbReference>
<dbReference type="Gene3D" id="2.40.128.20">
    <property type="match status" value="1"/>
</dbReference>
<evidence type="ECO:0000256" key="2">
    <source>
        <dbReference type="ARBA" id="ARBA00023121"/>
    </source>
</evidence>
<protein>
    <recommendedName>
        <fullName evidence="4">Cytosolic fatty-acid binding proteins domain-containing protein</fullName>
    </recommendedName>
</protein>
<feature type="domain" description="Cytosolic fatty-acid binding proteins" evidence="4">
    <location>
        <begin position="10"/>
        <end position="27"/>
    </location>
</feature>
<dbReference type="InterPro" id="IPR000463">
    <property type="entry name" value="Fatty_acid-bd"/>
</dbReference>
<evidence type="ECO:0000313" key="6">
    <source>
        <dbReference type="Proteomes" id="UP001353858"/>
    </source>
</evidence>
<dbReference type="InterPro" id="IPR031259">
    <property type="entry name" value="ILBP"/>
</dbReference>
<organism evidence="5 6">
    <name type="scientific">Aquatica leii</name>
    <dbReference type="NCBI Taxonomy" id="1421715"/>
    <lineage>
        <taxon>Eukaryota</taxon>
        <taxon>Metazoa</taxon>
        <taxon>Ecdysozoa</taxon>
        <taxon>Arthropoda</taxon>
        <taxon>Hexapoda</taxon>
        <taxon>Insecta</taxon>
        <taxon>Pterygota</taxon>
        <taxon>Neoptera</taxon>
        <taxon>Endopterygota</taxon>
        <taxon>Coleoptera</taxon>
        <taxon>Polyphaga</taxon>
        <taxon>Elateriformia</taxon>
        <taxon>Elateroidea</taxon>
        <taxon>Lampyridae</taxon>
        <taxon>Luciolinae</taxon>
        <taxon>Aquatica</taxon>
    </lineage>
</organism>
<comment type="similarity">
    <text evidence="1 3">Belongs to the calycin superfamily. Fatty-acid binding protein (FABP) family.</text>
</comment>
<dbReference type="Pfam" id="PF00061">
    <property type="entry name" value="Lipocalin"/>
    <property type="match status" value="1"/>
</dbReference>
<gene>
    <name evidence="5" type="ORF">RN001_010376</name>
</gene>
<dbReference type="EMBL" id="JARPUR010000004">
    <property type="protein sequence ID" value="KAK4877870.1"/>
    <property type="molecule type" value="Genomic_DNA"/>
</dbReference>
<name>A0AAN7P0V5_9COLE</name>
<keyword evidence="2" id="KW-0446">Lipid-binding</keyword>
<evidence type="ECO:0000256" key="3">
    <source>
        <dbReference type="RuleBase" id="RU003696"/>
    </source>
</evidence>
<dbReference type="SUPFAM" id="SSF50814">
    <property type="entry name" value="Lipocalins"/>
    <property type="match status" value="1"/>
</dbReference>
<evidence type="ECO:0000256" key="1">
    <source>
        <dbReference type="ARBA" id="ARBA00008390"/>
    </source>
</evidence>
<accession>A0AAN7P0V5</accession>
<sequence>MANVDDFLGKKYVLSTSENFDAYLKAMGVNALLRRLATTLSPVIELTKSGDEYTYKSTTTFSKTVASFKLGVEFEKSVPGGDIMKSVMTIDGCTLTEVQIDGAGRVTTIERRFSTDEIKAVIKYNDITAINIYKAKS</sequence>
<evidence type="ECO:0000313" key="5">
    <source>
        <dbReference type="EMBL" id="KAK4877870.1"/>
    </source>
</evidence>
<dbReference type="PROSITE" id="PS00214">
    <property type="entry name" value="FABP"/>
    <property type="match status" value="1"/>
</dbReference>
<comment type="caution">
    <text evidence="5">The sequence shown here is derived from an EMBL/GenBank/DDBJ whole genome shotgun (WGS) entry which is preliminary data.</text>
</comment>
<evidence type="ECO:0000259" key="4">
    <source>
        <dbReference type="PROSITE" id="PS00214"/>
    </source>
</evidence>
<dbReference type="AlphaFoldDB" id="A0AAN7P0V5"/>
<reference evidence="6" key="1">
    <citation type="submission" date="2023-01" db="EMBL/GenBank/DDBJ databases">
        <title>Key to firefly adult light organ development and bioluminescence: homeobox transcription factors regulate luciferase expression and transportation to peroxisome.</title>
        <authorList>
            <person name="Fu X."/>
        </authorList>
    </citation>
    <scope>NUCLEOTIDE SEQUENCE [LARGE SCALE GENOMIC DNA]</scope>
</reference>
<proteinExistence type="inferred from homology"/>
<dbReference type="InterPro" id="IPR000566">
    <property type="entry name" value="Lipocln_cytosolic_FA-bd_dom"/>
</dbReference>
<dbReference type="Proteomes" id="UP001353858">
    <property type="component" value="Unassembled WGS sequence"/>
</dbReference>
<keyword evidence="6" id="KW-1185">Reference proteome</keyword>
<dbReference type="CDD" id="cd00742">
    <property type="entry name" value="FABP"/>
    <property type="match status" value="1"/>
</dbReference>
<keyword evidence="3" id="KW-0813">Transport</keyword>
<dbReference type="GO" id="GO:0008289">
    <property type="term" value="F:lipid binding"/>
    <property type="evidence" value="ECO:0007669"/>
    <property type="project" value="UniProtKB-KW"/>
</dbReference>
<dbReference type="PRINTS" id="PR00178">
    <property type="entry name" value="FATTYACIDBP"/>
</dbReference>